<evidence type="ECO:0000256" key="1">
    <source>
        <dbReference type="SAM" id="MobiDB-lite"/>
    </source>
</evidence>
<feature type="compositionally biased region" description="Polar residues" evidence="1">
    <location>
        <begin position="232"/>
        <end position="245"/>
    </location>
</feature>
<feature type="compositionally biased region" description="Basic residues" evidence="1">
    <location>
        <begin position="285"/>
        <end position="294"/>
    </location>
</feature>
<comment type="caution">
    <text evidence="2">The sequence shown here is derived from an EMBL/GenBank/DDBJ whole genome shotgun (WGS) entry which is preliminary data.</text>
</comment>
<proteinExistence type="predicted"/>
<gene>
    <name evidence="2" type="ORF">BT62DRAFT_991927</name>
</gene>
<dbReference type="AlphaFoldDB" id="A0A9P7W0C2"/>
<dbReference type="RefSeq" id="XP_043043347.1">
    <property type="nucleotide sequence ID" value="XM_043190308.1"/>
</dbReference>
<keyword evidence="3" id="KW-1185">Reference proteome</keyword>
<dbReference type="OrthoDB" id="3234283at2759"/>
<feature type="region of interest" description="Disordered" evidence="1">
    <location>
        <begin position="165"/>
        <end position="339"/>
    </location>
</feature>
<organism evidence="2 3">
    <name type="scientific">Guyanagaster necrorhizus</name>
    <dbReference type="NCBI Taxonomy" id="856835"/>
    <lineage>
        <taxon>Eukaryota</taxon>
        <taxon>Fungi</taxon>
        <taxon>Dikarya</taxon>
        <taxon>Basidiomycota</taxon>
        <taxon>Agaricomycotina</taxon>
        <taxon>Agaricomycetes</taxon>
        <taxon>Agaricomycetidae</taxon>
        <taxon>Agaricales</taxon>
        <taxon>Marasmiineae</taxon>
        <taxon>Physalacriaceae</taxon>
        <taxon>Guyanagaster</taxon>
    </lineage>
</organism>
<feature type="compositionally biased region" description="Polar residues" evidence="1">
    <location>
        <begin position="30"/>
        <end position="40"/>
    </location>
</feature>
<evidence type="ECO:0000313" key="3">
    <source>
        <dbReference type="Proteomes" id="UP000812287"/>
    </source>
</evidence>
<dbReference type="GeneID" id="66112605"/>
<sequence>MSRSLRTRSIRLQQPSDICEDTADLKLDSQSRNNQPLQNIGSNASRPRRRGRAPIGALGEKLKLKAKALSPLPPSSPTRFSSPILEAGPESDSLPTATSDDFHEFTTESTRFGYNGEDLDQAFYLDFSPRCYVAQDVIFEAPPINRGTGSDPFGFFAVEETLKADRREQPLTHPMLDRNEQAPVTTPRQKLYPATVSPAPRTSGALPSTPSSVKPESSGIPKHKSSDDSDAEISQIQEDPVNNDNEGSEVGEGEKVRARRGKQRQTIPRESIDPDKLAKEWKASLPKRRVRRQTQRGQKEDPDKEEGDRKTTRGRRTKSESKTKTRPKKEEHEAVNDDVDEKFVEERKARLEFFKKLEGYEIHKENVYII</sequence>
<feature type="region of interest" description="Disordered" evidence="1">
    <location>
        <begin position="1"/>
        <end position="56"/>
    </location>
</feature>
<dbReference type="Proteomes" id="UP000812287">
    <property type="component" value="Unassembled WGS sequence"/>
</dbReference>
<feature type="compositionally biased region" description="Basic and acidic residues" evidence="1">
    <location>
        <begin position="165"/>
        <end position="180"/>
    </location>
</feature>
<reference evidence="2" key="1">
    <citation type="submission" date="2020-11" db="EMBL/GenBank/DDBJ databases">
        <title>Adaptations for nitrogen fixation in a non-lichenized fungal sporocarp promotes dispersal by wood-feeding termites.</title>
        <authorList>
            <consortium name="DOE Joint Genome Institute"/>
            <person name="Koch R.A."/>
            <person name="Yoon G."/>
            <person name="Arayal U."/>
            <person name="Lail K."/>
            <person name="Amirebrahimi M."/>
            <person name="Labutti K."/>
            <person name="Lipzen A."/>
            <person name="Riley R."/>
            <person name="Barry K."/>
            <person name="Henrissat B."/>
            <person name="Grigoriev I.V."/>
            <person name="Herr J.R."/>
            <person name="Aime M.C."/>
        </authorList>
    </citation>
    <scope>NUCLEOTIDE SEQUENCE</scope>
    <source>
        <strain evidence="2">MCA 3950</strain>
    </source>
</reference>
<evidence type="ECO:0000313" key="2">
    <source>
        <dbReference type="EMBL" id="KAG7449847.1"/>
    </source>
</evidence>
<feature type="region of interest" description="Disordered" evidence="1">
    <location>
        <begin position="68"/>
        <end position="100"/>
    </location>
</feature>
<dbReference type="EMBL" id="MU250527">
    <property type="protein sequence ID" value="KAG7449847.1"/>
    <property type="molecule type" value="Genomic_DNA"/>
</dbReference>
<feature type="compositionally biased region" description="Basic and acidic residues" evidence="1">
    <location>
        <begin position="297"/>
        <end position="339"/>
    </location>
</feature>
<name>A0A9P7W0C2_9AGAR</name>
<protein>
    <submittedName>
        <fullName evidence="2">Uncharacterized protein</fullName>
    </submittedName>
</protein>
<accession>A0A9P7W0C2</accession>
<feature type="compositionally biased region" description="Basic and acidic residues" evidence="1">
    <location>
        <begin position="270"/>
        <end position="282"/>
    </location>
</feature>
<feature type="compositionally biased region" description="Polar residues" evidence="1">
    <location>
        <begin position="205"/>
        <end position="215"/>
    </location>
</feature>